<evidence type="ECO:0000313" key="2">
    <source>
        <dbReference type="EMBL" id="RMB57743.1"/>
    </source>
</evidence>
<evidence type="ECO:0000313" key="3">
    <source>
        <dbReference type="Proteomes" id="UP000275256"/>
    </source>
</evidence>
<dbReference type="Gene3D" id="3.40.630.30">
    <property type="match status" value="1"/>
</dbReference>
<dbReference type="Proteomes" id="UP000275256">
    <property type="component" value="Unassembled WGS sequence"/>
</dbReference>
<dbReference type="PROSITE" id="PS51186">
    <property type="entry name" value="GNAT"/>
    <property type="match status" value="1"/>
</dbReference>
<reference evidence="2 3" key="1">
    <citation type="submission" date="2018-10" db="EMBL/GenBank/DDBJ databases">
        <title>Tessaracoccus antarcticuss sp. nov., isolated from sediment.</title>
        <authorList>
            <person name="Zhou L.Y."/>
            <person name="Du Z.J."/>
        </authorList>
    </citation>
    <scope>NUCLEOTIDE SEQUENCE [LARGE SCALE GENOMIC DNA]</scope>
    <source>
        <strain evidence="2 3">JDX10</strain>
    </source>
</reference>
<dbReference type="OrthoDB" id="4119890at2"/>
<accession>A0A3M0G7S9</accession>
<comment type="caution">
    <text evidence="2">The sequence shown here is derived from an EMBL/GenBank/DDBJ whole genome shotgun (WGS) entry which is preliminary data.</text>
</comment>
<dbReference type="EMBL" id="REFW01000005">
    <property type="protein sequence ID" value="RMB57743.1"/>
    <property type="molecule type" value="Genomic_DNA"/>
</dbReference>
<dbReference type="CDD" id="cd04301">
    <property type="entry name" value="NAT_SF"/>
    <property type="match status" value="1"/>
</dbReference>
<name>A0A3M0G7S9_9ACTN</name>
<dbReference type="AlphaFoldDB" id="A0A3M0G7S9"/>
<gene>
    <name evidence="2" type="ORF">EAX62_14830</name>
</gene>
<keyword evidence="3" id="KW-1185">Reference proteome</keyword>
<sequence length="367" mass="39910">MHAITRFEHPASIDAPEMFVLRAERDLWAEVLLAKVGDLDMFESAELAFSYGMYPEYHRHIHLVASDGGTPTCQEHVLGVASLDMPMADNPRLAILSLVVRSGSRGKGVGGALHAAALKVAEEFGRSTIQVWTWEPVSIPDGARELPAETGVGGVERDSAESRFLAGRGYTLGQAERISRMALPSVDDLAAMRDAELARMPSEYEIITIHGPTPDDLLDGAAALSATMAADVPTGDLDVGEELWDAERLRASDAQLDAADRDQLQTLIRHVPSGELVGFTRFLHDRSRPEIAHQWETLVVGGHRGHGLGMLMKAVNHAAIPEVWPRVTRLITGNASENAHMLAINTALGYEPYAACGFWEWRRGADG</sequence>
<organism evidence="2 3">
    <name type="scientific">Tessaracoccus antarcticus</name>
    <dbReference type="NCBI Taxonomy" id="2479848"/>
    <lineage>
        <taxon>Bacteria</taxon>
        <taxon>Bacillati</taxon>
        <taxon>Actinomycetota</taxon>
        <taxon>Actinomycetes</taxon>
        <taxon>Propionibacteriales</taxon>
        <taxon>Propionibacteriaceae</taxon>
        <taxon>Tessaracoccus</taxon>
    </lineage>
</organism>
<evidence type="ECO:0000259" key="1">
    <source>
        <dbReference type="PROSITE" id="PS51186"/>
    </source>
</evidence>
<feature type="domain" description="N-acetyltransferase" evidence="1">
    <location>
        <begin position="29"/>
        <end position="190"/>
    </location>
</feature>
<dbReference type="SUPFAM" id="SSF55729">
    <property type="entry name" value="Acyl-CoA N-acyltransferases (Nat)"/>
    <property type="match status" value="2"/>
</dbReference>
<dbReference type="Pfam" id="PF00583">
    <property type="entry name" value="Acetyltransf_1"/>
    <property type="match status" value="1"/>
</dbReference>
<dbReference type="RefSeq" id="WP_121902522.1">
    <property type="nucleotide sequence ID" value="NZ_REFW01000005.1"/>
</dbReference>
<proteinExistence type="predicted"/>
<keyword evidence="2" id="KW-0808">Transferase</keyword>
<dbReference type="InterPro" id="IPR016181">
    <property type="entry name" value="Acyl_CoA_acyltransferase"/>
</dbReference>
<dbReference type="GO" id="GO:0016747">
    <property type="term" value="F:acyltransferase activity, transferring groups other than amino-acyl groups"/>
    <property type="evidence" value="ECO:0007669"/>
    <property type="project" value="InterPro"/>
</dbReference>
<dbReference type="InterPro" id="IPR000182">
    <property type="entry name" value="GNAT_dom"/>
</dbReference>
<protein>
    <submittedName>
        <fullName evidence="2">GNAT family N-acetyltransferase</fullName>
    </submittedName>
</protein>